<dbReference type="InterPro" id="IPR050060">
    <property type="entry name" value="Phosphoglucosamine_mutase"/>
</dbReference>
<evidence type="ECO:0000256" key="1">
    <source>
        <dbReference type="ARBA" id="ARBA00001946"/>
    </source>
</evidence>
<evidence type="ECO:0000259" key="6">
    <source>
        <dbReference type="Pfam" id="PF02879"/>
    </source>
</evidence>
<accession>A0AAV9J2L3</accession>
<dbReference type="Gene3D" id="3.40.120.10">
    <property type="entry name" value="Alpha-D-Glucose-1,6-Bisphosphate, subunit A, domain 3"/>
    <property type="match status" value="3"/>
</dbReference>
<evidence type="ECO:0000313" key="8">
    <source>
        <dbReference type="EMBL" id="KAK4538792.1"/>
    </source>
</evidence>
<dbReference type="Proteomes" id="UP001301350">
    <property type="component" value="Unassembled WGS sequence"/>
</dbReference>
<evidence type="ECO:0000256" key="2">
    <source>
        <dbReference type="ARBA" id="ARBA00010231"/>
    </source>
</evidence>
<dbReference type="InterPro" id="IPR005841">
    <property type="entry name" value="Alpha-D-phosphohexomutase_SF"/>
</dbReference>
<dbReference type="PANTHER" id="PTHR42946:SF1">
    <property type="entry name" value="PHOSPHOGLUCOMUTASE (ALPHA-D-GLUCOSE-1,6-BISPHOSPHATE-DEPENDENT)"/>
    <property type="match status" value="1"/>
</dbReference>
<feature type="domain" description="Alpha-D-phosphohexomutase alpha/beta/alpha" evidence="7">
    <location>
        <begin position="326"/>
        <end position="426"/>
    </location>
</feature>
<proteinExistence type="inferred from homology"/>
<dbReference type="PANTHER" id="PTHR42946">
    <property type="entry name" value="PHOSPHOHEXOSE MUTASE"/>
    <property type="match status" value="1"/>
</dbReference>
<dbReference type="EMBL" id="JANCYW010000020">
    <property type="protein sequence ID" value="KAK4538792.1"/>
    <property type="molecule type" value="Genomic_DNA"/>
</dbReference>
<dbReference type="InterPro" id="IPR005845">
    <property type="entry name" value="A-D-PHexomutase_a/b/a-II"/>
</dbReference>
<feature type="domain" description="Alpha-D-phosphohexomutase alpha/beta/alpha" evidence="5">
    <location>
        <begin position="86"/>
        <end position="184"/>
    </location>
</feature>
<dbReference type="AlphaFoldDB" id="A0AAV9J2L3"/>
<keyword evidence="9" id="KW-1185">Reference proteome</keyword>
<evidence type="ECO:0000256" key="4">
    <source>
        <dbReference type="SAM" id="MobiDB-lite"/>
    </source>
</evidence>
<evidence type="ECO:0000313" key="9">
    <source>
        <dbReference type="Proteomes" id="UP001301350"/>
    </source>
</evidence>
<dbReference type="FunFam" id="3.40.120.10:FF:000010">
    <property type="entry name" value="phosphomannomutase/phosphoglucomutase isoform X1"/>
    <property type="match status" value="1"/>
</dbReference>
<dbReference type="Pfam" id="PF02880">
    <property type="entry name" value="PGM_PMM_III"/>
    <property type="match status" value="1"/>
</dbReference>
<feature type="domain" description="Alpha-D-phosphohexomutase alpha/beta/alpha" evidence="6">
    <location>
        <begin position="219"/>
        <end position="321"/>
    </location>
</feature>
<dbReference type="InterPro" id="IPR005844">
    <property type="entry name" value="A-D-PHexomutase_a/b/a-I"/>
</dbReference>
<dbReference type="SUPFAM" id="SSF53738">
    <property type="entry name" value="Phosphoglucomutase, first 3 domains"/>
    <property type="match status" value="3"/>
</dbReference>
<organism evidence="8 9">
    <name type="scientific">Cyanidium caldarium</name>
    <name type="common">Red alga</name>
    <dbReference type="NCBI Taxonomy" id="2771"/>
    <lineage>
        <taxon>Eukaryota</taxon>
        <taxon>Rhodophyta</taxon>
        <taxon>Bangiophyceae</taxon>
        <taxon>Cyanidiales</taxon>
        <taxon>Cyanidiaceae</taxon>
        <taxon>Cyanidium</taxon>
    </lineage>
</organism>
<feature type="region of interest" description="Disordered" evidence="4">
    <location>
        <begin position="69"/>
        <end position="88"/>
    </location>
</feature>
<dbReference type="GO" id="GO:0005975">
    <property type="term" value="P:carbohydrate metabolic process"/>
    <property type="evidence" value="ECO:0007669"/>
    <property type="project" value="InterPro"/>
</dbReference>
<keyword evidence="3" id="KW-0597">Phosphoprotein</keyword>
<evidence type="ECO:0008006" key="10">
    <source>
        <dbReference type="Google" id="ProtNLM"/>
    </source>
</evidence>
<comment type="cofactor">
    <cofactor evidence="1">
        <name>Mg(2+)</name>
        <dbReference type="ChEBI" id="CHEBI:18420"/>
    </cofactor>
</comment>
<name>A0AAV9J2L3_CYACA</name>
<comment type="similarity">
    <text evidence="2">Belongs to the phosphohexose mutase family.</text>
</comment>
<protein>
    <recommendedName>
        <fullName evidence="10">Phosphomannomutase</fullName>
    </recommendedName>
</protein>
<evidence type="ECO:0000256" key="3">
    <source>
        <dbReference type="ARBA" id="ARBA00022553"/>
    </source>
</evidence>
<dbReference type="GO" id="GO:0004615">
    <property type="term" value="F:phosphomannomutase activity"/>
    <property type="evidence" value="ECO:0007669"/>
    <property type="project" value="TreeGrafter"/>
</dbReference>
<reference evidence="8 9" key="1">
    <citation type="submission" date="2022-07" db="EMBL/GenBank/DDBJ databases">
        <title>Genome-wide signatures of adaptation to extreme environments.</title>
        <authorList>
            <person name="Cho C.H."/>
            <person name="Yoon H.S."/>
        </authorList>
    </citation>
    <scope>NUCLEOTIDE SEQUENCE [LARGE SCALE GENOMIC DNA]</scope>
    <source>
        <strain evidence="8 9">DBV 063 E5</strain>
    </source>
</reference>
<sequence length="560" mass="60635">MGMGARTNTEELETYLELQNGSDVRGVAMEATTTTTSTRLPVNLTQERAAEIAGAFARWLRTRLATGGALASSSGDGRANGSRDGGGQLRIAVGRDPRLSGAALSEAVQMALALEDCEVYDLGLCTTPAMFMCTVLPGHEYDGALMLTASHLPPDRNGMKFFTRHGGANKKQVKQLLEEACAHAQSPQGYAARWSSAAASHASPATVDFLPVYAAFLCERIRQNVNHPTEYATPLRGLHIVVDAGNGSAGFFVHQVLQPLGACTDGSQFLEPDGTFPNHVPNPEAKEAIEATTAAVQQHGADLGVVFDTDADRCGFVDASGEALNRNRLIALMAAIVLRDHPGATILTDSVTSNGLATFIESRGGRHFRYRKGYKNVIDKAMELNDAGIDCPLAIETSGHGALRENYMLDDGAYLAVKIISELVRQRLRGNTGGLSAMLADLPEPREASEFRLRLPLDRYKQEGARIVQAFHDWVVDGNAAPPGWRLERENYEGWRVAVDEGNGRAGWLLLRPSLHDPLLPLNVESECDGGLRTICRTFYQWAQARFGDVLDLSPLQRVL</sequence>
<comment type="caution">
    <text evidence="8">The sequence shown here is derived from an EMBL/GenBank/DDBJ whole genome shotgun (WGS) entry which is preliminary data.</text>
</comment>
<dbReference type="PRINTS" id="PR00509">
    <property type="entry name" value="PGMPMM"/>
</dbReference>
<dbReference type="InterPro" id="IPR016055">
    <property type="entry name" value="A-D-PHexomutase_a/b/a-I/II/III"/>
</dbReference>
<gene>
    <name evidence="8" type="ORF">CDCA_CDCA20G4817</name>
</gene>
<dbReference type="InterPro" id="IPR005846">
    <property type="entry name" value="A-D-PHexomutase_a/b/a-III"/>
</dbReference>
<evidence type="ECO:0000259" key="5">
    <source>
        <dbReference type="Pfam" id="PF02878"/>
    </source>
</evidence>
<evidence type="ECO:0000259" key="7">
    <source>
        <dbReference type="Pfam" id="PF02880"/>
    </source>
</evidence>
<dbReference type="Pfam" id="PF02879">
    <property type="entry name" value="PGM_PMM_II"/>
    <property type="match status" value="1"/>
</dbReference>
<dbReference type="CDD" id="cd03089">
    <property type="entry name" value="PMM_PGM"/>
    <property type="match status" value="1"/>
</dbReference>
<dbReference type="Pfam" id="PF02878">
    <property type="entry name" value="PGM_PMM_I"/>
    <property type="match status" value="1"/>
</dbReference>